<name>A0ACC8XBK1_9FIRM</name>
<dbReference type="Proteomes" id="UP000188605">
    <property type="component" value="Unassembled WGS sequence"/>
</dbReference>
<keyword evidence="2" id="KW-1185">Reference proteome</keyword>
<reference evidence="1" key="1">
    <citation type="submission" date="2016-08" db="EMBL/GenBank/DDBJ databases">
        <authorList>
            <person name="Ngugi D.K."/>
            <person name="Miyake S."/>
            <person name="Stingl U."/>
        </authorList>
    </citation>
    <scope>NUCLEOTIDE SEQUENCE</scope>
    <source>
        <strain evidence="1">SCG-B11WGA-EpuloA1</strain>
    </source>
</reference>
<comment type="caution">
    <text evidence="1">The sequence shown here is derived from an EMBL/GenBank/DDBJ whole genome shotgun (WGS) entry which is preliminary data.</text>
</comment>
<gene>
    <name evidence="1" type="ORF">AN396_07150</name>
</gene>
<proteinExistence type="predicted"/>
<organism evidence="1 2">
    <name type="scientific">Candidatus Epulonipiscium fishelsonii</name>
    <dbReference type="NCBI Taxonomy" id="77094"/>
    <lineage>
        <taxon>Bacteria</taxon>
        <taxon>Bacillati</taxon>
        <taxon>Bacillota</taxon>
        <taxon>Clostridia</taxon>
        <taxon>Lachnospirales</taxon>
        <taxon>Lachnospiraceae</taxon>
        <taxon>Candidatus Epulonipiscium</taxon>
    </lineage>
</organism>
<dbReference type="EMBL" id="LJDB01000060">
    <property type="protein sequence ID" value="ONI39823.1"/>
    <property type="molecule type" value="Genomic_DNA"/>
</dbReference>
<protein>
    <submittedName>
        <fullName evidence="1">Uncharacterized protein</fullName>
    </submittedName>
</protein>
<sequence length="534" mass="62120">MKKFMFIMGLLFTTPIFAMETILPPEYIEQSISENIIPLEDSSQENIALTLHKQKLLEIQNQDIPLQGTLELSEKTLDTQFGTFELYKYNGIEFLYLPNKVLEYEPISWLVQKSRFNTLPTTLNFNMTLECMEIEQLKSFILTGQEGIFVPLSSLSGFLEINLISETQYKSTFKSNIVDDMIHILENTVIVNKTDIPINIDYVDITLDNNIFTENHHELDMTDLNQNYFLPSKSENFWEMVITNISQKGYSIFTIDKNYINDQQILLDSKIQYEEQIKEEQTLDEKQRWVQEQESIRLEQERLAAEEQKRIQLEQELKNLQMSQTTLESLFPPSIVTGTMLYNVGGFKAGQQVEVKFDERGKFYYVGPNATEVPWNSVYIPPDPYTQYKQATTEQIETYINLKGLKSNSNHLVWIDLYRQRMYVFENINGRWELFRNMLVSSGKNITPTIRGTFQATAYMPSFGWGKGYVCYDAVQFSGEYLIHSILYNDTGEYLLEGRGILGQRASDGCVRLSPEDADWFYHTIKLGTTIWVN</sequence>
<evidence type="ECO:0000313" key="2">
    <source>
        <dbReference type="Proteomes" id="UP000188605"/>
    </source>
</evidence>
<accession>A0ACC8XBK1</accession>
<evidence type="ECO:0000313" key="1">
    <source>
        <dbReference type="EMBL" id="ONI39823.1"/>
    </source>
</evidence>